<evidence type="ECO:0000313" key="2">
    <source>
        <dbReference type="Proteomes" id="UP000540506"/>
    </source>
</evidence>
<comment type="caution">
    <text evidence="1">The sequence shown here is derived from an EMBL/GenBank/DDBJ whole genome shotgun (WGS) entry which is preliminary data.</text>
</comment>
<evidence type="ECO:0000313" key="1">
    <source>
        <dbReference type="EMBL" id="MBB4926145.1"/>
    </source>
</evidence>
<dbReference type="RefSeq" id="WP_184938943.1">
    <property type="nucleotide sequence ID" value="NZ_JACHJV010000001.1"/>
</dbReference>
<keyword evidence="2" id="KW-1185">Reference proteome</keyword>
<dbReference type="EMBL" id="JACHJV010000001">
    <property type="protein sequence ID" value="MBB4926145.1"/>
    <property type="molecule type" value="Genomic_DNA"/>
</dbReference>
<reference evidence="1 2" key="1">
    <citation type="submission" date="2020-08" db="EMBL/GenBank/DDBJ databases">
        <title>Sequencing the genomes of 1000 actinobacteria strains.</title>
        <authorList>
            <person name="Klenk H.-P."/>
        </authorList>
    </citation>
    <scope>NUCLEOTIDE SEQUENCE [LARGE SCALE GENOMIC DNA]</scope>
    <source>
        <strain evidence="1 2">DSM 41654</strain>
    </source>
</reference>
<accession>A0A7W7VY08</accession>
<dbReference type="Proteomes" id="UP000540506">
    <property type="component" value="Unassembled WGS sequence"/>
</dbReference>
<dbReference type="SUPFAM" id="SSF53474">
    <property type="entry name" value="alpha/beta-Hydrolases"/>
    <property type="match status" value="1"/>
</dbReference>
<name>A0A7W7VY08_KITKI</name>
<organism evidence="1 2">
    <name type="scientific">Kitasatospora kifunensis</name>
    <name type="common">Streptomyces kifunensis</name>
    <dbReference type="NCBI Taxonomy" id="58351"/>
    <lineage>
        <taxon>Bacteria</taxon>
        <taxon>Bacillati</taxon>
        <taxon>Actinomycetota</taxon>
        <taxon>Actinomycetes</taxon>
        <taxon>Kitasatosporales</taxon>
        <taxon>Streptomycetaceae</taxon>
        <taxon>Kitasatospora</taxon>
    </lineage>
</organism>
<proteinExistence type="predicted"/>
<protein>
    <submittedName>
        <fullName evidence="1">Pimeloyl-ACP methyl ester carboxylesterase</fullName>
    </submittedName>
</protein>
<dbReference type="Gene3D" id="3.40.50.1820">
    <property type="entry name" value="alpha/beta hydrolase"/>
    <property type="match status" value="1"/>
</dbReference>
<dbReference type="InterPro" id="IPR029058">
    <property type="entry name" value="AB_hydrolase_fold"/>
</dbReference>
<dbReference type="AlphaFoldDB" id="A0A7W7VY08"/>
<sequence>MCECLGPGSQSLVVQGADHARLDAELRQWAPQLRRTMILPGCGHWTRQERPAEVTAALADFASSLDSPRHP</sequence>
<gene>
    <name evidence="1" type="ORF">FHR34_005138</name>
</gene>